<keyword evidence="7 9" id="KW-0503">Monooxygenase</keyword>
<evidence type="ECO:0000256" key="1">
    <source>
        <dbReference type="ARBA" id="ARBA00001971"/>
    </source>
</evidence>
<dbReference type="EMBL" id="AZHD01000001">
    <property type="protein sequence ID" value="OAA68270.1"/>
    <property type="molecule type" value="Genomic_DNA"/>
</dbReference>
<dbReference type="InterPro" id="IPR017972">
    <property type="entry name" value="Cyt_P450_CS"/>
</dbReference>
<name>A0A168A5F2_9HYPO</name>
<dbReference type="GO" id="GO:0020037">
    <property type="term" value="F:heme binding"/>
    <property type="evidence" value="ECO:0007669"/>
    <property type="project" value="InterPro"/>
</dbReference>
<dbReference type="InterPro" id="IPR001128">
    <property type="entry name" value="Cyt_P450"/>
</dbReference>
<dbReference type="GO" id="GO:0005506">
    <property type="term" value="F:iron ion binding"/>
    <property type="evidence" value="ECO:0007669"/>
    <property type="project" value="InterPro"/>
</dbReference>
<sequence length="560" mass="61158">MATISTFVDSFIGYKSDLVSLSAVLSLARIVLVTPIHLDIIFQALCGVVGRAVYNLFFHPLHNVPGPWWYAVSGLAQFYALVTGQNPQTLHRLHKKYGDVVRVAPNEVSFAGPQSWNDVYGRTRAAAPKNPEGGGGLGSRPPVTYLENPKDPVFFEEISSPGSIIHMDRPSHEIARRTLGSAFSATAVADQEPLIQAHITALMGLFRKAATAPGTSPAPVDVVSYFTWATFDILGDLAFGEPFGSLAAGKEHEWVSLFSPIVNTASMRVNLRRLLGDSLARFASPLVVPAALLNRIPWHRALSREMVRRRLDKGPGRPDFMTAMLASDSVATGSPPFWTHQRIAGTSQTLIVAGSETSATTLSAAVYFLTAEPGAGQPGTCLARLRDEVRGAFASDADINFAGVRQLPYLAAVLDEAIRLHPPPAGGFTRVARAGGASACGYYMPEGTVLAISHYAMYRNRHNFVLAEEFHPERWLGEDPRFKDDRKDAYQPFSYGPRNCLGRYLANAEMRAILAHIVWNFDLELCPDSRTWNTDQKAMSFWNKGPLNVIVKPRAVEAAA</sequence>
<evidence type="ECO:0000256" key="2">
    <source>
        <dbReference type="ARBA" id="ARBA00010617"/>
    </source>
</evidence>
<feature type="binding site" description="axial binding residue" evidence="8">
    <location>
        <position position="500"/>
    </location>
    <ligand>
        <name>heme</name>
        <dbReference type="ChEBI" id="CHEBI:30413"/>
    </ligand>
    <ligandPart>
        <name>Fe</name>
        <dbReference type="ChEBI" id="CHEBI:18248"/>
    </ligandPart>
</feature>
<keyword evidence="11" id="KW-1185">Reference proteome</keyword>
<evidence type="ECO:0000256" key="5">
    <source>
        <dbReference type="ARBA" id="ARBA00023002"/>
    </source>
</evidence>
<evidence type="ECO:0000256" key="9">
    <source>
        <dbReference type="RuleBase" id="RU000461"/>
    </source>
</evidence>
<keyword evidence="5 9" id="KW-0560">Oxidoreductase</keyword>
<dbReference type="AlphaFoldDB" id="A0A168A5F2"/>
<protein>
    <submittedName>
        <fullName evidence="10">Cytochrome P450</fullName>
    </submittedName>
</protein>
<evidence type="ECO:0000256" key="6">
    <source>
        <dbReference type="ARBA" id="ARBA00023004"/>
    </source>
</evidence>
<evidence type="ECO:0000313" key="10">
    <source>
        <dbReference type="EMBL" id="OAA68270.1"/>
    </source>
</evidence>
<evidence type="ECO:0000256" key="7">
    <source>
        <dbReference type="ARBA" id="ARBA00023033"/>
    </source>
</evidence>
<dbReference type="PANTHER" id="PTHR24305">
    <property type="entry name" value="CYTOCHROME P450"/>
    <property type="match status" value="1"/>
</dbReference>
<dbReference type="OrthoDB" id="1470350at2759"/>
<dbReference type="InterPro" id="IPR036396">
    <property type="entry name" value="Cyt_P450_sf"/>
</dbReference>
<evidence type="ECO:0000256" key="8">
    <source>
        <dbReference type="PIRSR" id="PIRSR602401-1"/>
    </source>
</evidence>
<proteinExistence type="inferred from homology"/>
<evidence type="ECO:0000256" key="4">
    <source>
        <dbReference type="ARBA" id="ARBA00022723"/>
    </source>
</evidence>
<dbReference type="STRING" id="1081102.A0A168A5F2"/>
<dbReference type="Pfam" id="PF00067">
    <property type="entry name" value="p450"/>
    <property type="match status" value="1"/>
</dbReference>
<keyword evidence="6 8" id="KW-0408">Iron</keyword>
<reference evidence="10 11" key="1">
    <citation type="journal article" date="2016" name="Genome Biol. Evol.">
        <title>Divergent and convergent evolution of fungal pathogenicity.</title>
        <authorList>
            <person name="Shang Y."/>
            <person name="Xiao G."/>
            <person name="Zheng P."/>
            <person name="Cen K."/>
            <person name="Zhan S."/>
            <person name="Wang C."/>
        </authorList>
    </citation>
    <scope>NUCLEOTIDE SEQUENCE [LARGE SCALE GENOMIC DNA]</scope>
    <source>
        <strain evidence="10 11">RCEF 264</strain>
    </source>
</reference>
<dbReference type="Proteomes" id="UP000076874">
    <property type="component" value="Unassembled WGS sequence"/>
</dbReference>
<accession>A0A168A5F2</accession>
<organism evidence="10 11">
    <name type="scientific">Niveomyces insectorum RCEF 264</name>
    <dbReference type="NCBI Taxonomy" id="1081102"/>
    <lineage>
        <taxon>Eukaryota</taxon>
        <taxon>Fungi</taxon>
        <taxon>Dikarya</taxon>
        <taxon>Ascomycota</taxon>
        <taxon>Pezizomycotina</taxon>
        <taxon>Sordariomycetes</taxon>
        <taxon>Hypocreomycetidae</taxon>
        <taxon>Hypocreales</taxon>
        <taxon>Cordycipitaceae</taxon>
        <taxon>Niveomyces</taxon>
    </lineage>
</organism>
<gene>
    <name evidence="10" type="ORF">SPI_00465</name>
</gene>
<comment type="cofactor">
    <cofactor evidence="1 8">
        <name>heme</name>
        <dbReference type="ChEBI" id="CHEBI:30413"/>
    </cofactor>
</comment>
<dbReference type="PROSITE" id="PS00086">
    <property type="entry name" value="CYTOCHROME_P450"/>
    <property type="match status" value="1"/>
</dbReference>
<keyword evidence="4 8" id="KW-0479">Metal-binding</keyword>
<evidence type="ECO:0000313" key="11">
    <source>
        <dbReference type="Proteomes" id="UP000076874"/>
    </source>
</evidence>
<keyword evidence="3 8" id="KW-0349">Heme</keyword>
<dbReference type="GO" id="GO:0016705">
    <property type="term" value="F:oxidoreductase activity, acting on paired donors, with incorporation or reduction of molecular oxygen"/>
    <property type="evidence" value="ECO:0007669"/>
    <property type="project" value="InterPro"/>
</dbReference>
<dbReference type="PRINTS" id="PR00463">
    <property type="entry name" value="EP450I"/>
</dbReference>
<dbReference type="GO" id="GO:0004497">
    <property type="term" value="F:monooxygenase activity"/>
    <property type="evidence" value="ECO:0007669"/>
    <property type="project" value="UniProtKB-KW"/>
</dbReference>
<dbReference type="SUPFAM" id="SSF48264">
    <property type="entry name" value="Cytochrome P450"/>
    <property type="match status" value="1"/>
</dbReference>
<evidence type="ECO:0000256" key="3">
    <source>
        <dbReference type="ARBA" id="ARBA00022617"/>
    </source>
</evidence>
<dbReference type="PANTHER" id="PTHR24305:SF230">
    <property type="entry name" value="P450, PUTATIVE (EUROFUNG)-RELATED"/>
    <property type="match status" value="1"/>
</dbReference>
<dbReference type="Gene3D" id="1.10.630.10">
    <property type="entry name" value="Cytochrome P450"/>
    <property type="match status" value="1"/>
</dbReference>
<comment type="similarity">
    <text evidence="2 9">Belongs to the cytochrome P450 family.</text>
</comment>
<comment type="caution">
    <text evidence="10">The sequence shown here is derived from an EMBL/GenBank/DDBJ whole genome shotgun (WGS) entry which is preliminary data.</text>
</comment>
<dbReference type="CDD" id="cd11058">
    <property type="entry name" value="CYP60B-like"/>
    <property type="match status" value="1"/>
</dbReference>
<dbReference type="InterPro" id="IPR002401">
    <property type="entry name" value="Cyt_P450_E_grp-I"/>
</dbReference>
<dbReference type="PRINTS" id="PR00385">
    <property type="entry name" value="P450"/>
</dbReference>
<dbReference type="InterPro" id="IPR050121">
    <property type="entry name" value="Cytochrome_P450_monoxygenase"/>
</dbReference>